<dbReference type="RefSeq" id="WP_377915613.1">
    <property type="nucleotide sequence ID" value="NZ_JBHSKS010000009.1"/>
</dbReference>
<keyword evidence="1 3" id="KW-0436">Ligase</keyword>
<dbReference type="InterPro" id="IPR045864">
    <property type="entry name" value="aa-tRNA-synth_II/BPL/LPL"/>
</dbReference>
<proteinExistence type="predicted"/>
<evidence type="ECO:0000259" key="2">
    <source>
        <dbReference type="PROSITE" id="PS51733"/>
    </source>
</evidence>
<dbReference type="PANTHER" id="PTHR12835:SF5">
    <property type="entry name" value="BIOTIN--PROTEIN LIGASE"/>
    <property type="match status" value="1"/>
</dbReference>
<dbReference type="NCBIfam" id="TIGR00121">
    <property type="entry name" value="birA_ligase"/>
    <property type="match status" value="1"/>
</dbReference>
<dbReference type="Gene3D" id="3.30.930.10">
    <property type="entry name" value="Bira Bifunctional Protein, Domain 2"/>
    <property type="match status" value="1"/>
</dbReference>
<comment type="caution">
    <text evidence="3">The sequence shown here is derived from an EMBL/GenBank/DDBJ whole genome shotgun (WGS) entry which is preliminary data.</text>
</comment>
<keyword evidence="4" id="KW-1185">Reference proteome</keyword>
<feature type="domain" description="BPL/LPL catalytic" evidence="2">
    <location>
        <begin position="10"/>
        <end position="188"/>
    </location>
</feature>
<evidence type="ECO:0000313" key="4">
    <source>
        <dbReference type="Proteomes" id="UP001596163"/>
    </source>
</evidence>
<dbReference type="Pfam" id="PF03099">
    <property type="entry name" value="BPL_LplA_LipB"/>
    <property type="match status" value="1"/>
</dbReference>
<evidence type="ECO:0000256" key="1">
    <source>
        <dbReference type="ARBA" id="ARBA00022598"/>
    </source>
</evidence>
<dbReference type="EC" id="6.3.4.15" evidence="3"/>
<dbReference type="PANTHER" id="PTHR12835">
    <property type="entry name" value="BIOTIN PROTEIN LIGASE"/>
    <property type="match status" value="1"/>
</dbReference>
<dbReference type="GO" id="GO:0004077">
    <property type="term" value="F:biotin--[biotin carboxyl-carrier protein] ligase activity"/>
    <property type="evidence" value="ECO:0007669"/>
    <property type="project" value="UniProtKB-EC"/>
</dbReference>
<gene>
    <name evidence="3" type="ORF">ACFPIK_12170</name>
</gene>
<dbReference type="Proteomes" id="UP001596163">
    <property type="component" value="Unassembled WGS sequence"/>
</dbReference>
<dbReference type="InterPro" id="IPR004143">
    <property type="entry name" value="BPL_LPL_catalytic"/>
</dbReference>
<dbReference type="PROSITE" id="PS51733">
    <property type="entry name" value="BPL_LPL_CATALYTIC"/>
    <property type="match status" value="1"/>
</dbReference>
<dbReference type="CDD" id="cd16442">
    <property type="entry name" value="BPL"/>
    <property type="match status" value="1"/>
</dbReference>
<protein>
    <submittedName>
        <fullName evidence="3">Biotin--[acetyl-CoA-carboxylase] ligase</fullName>
        <ecNumber evidence="3">6.3.4.15</ecNumber>
    </submittedName>
</protein>
<name>A0ABW0BXZ7_9BACT</name>
<reference evidence="4" key="1">
    <citation type="journal article" date="2019" name="Int. J. Syst. Evol. Microbiol.">
        <title>The Global Catalogue of Microorganisms (GCM) 10K type strain sequencing project: providing services to taxonomists for standard genome sequencing and annotation.</title>
        <authorList>
            <consortium name="The Broad Institute Genomics Platform"/>
            <consortium name="The Broad Institute Genome Sequencing Center for Infectious Disease"/>
            <person name="Wu L."/>
            <person name="Ma J."/>
        </authorList>
    </citation>
    <scope>NUCLEOTIDE SEQUENCE [LARGE SCALE GENOMIC DNA]</scope>
    <source>
        <strain evidence="4">CGMCC 1.7030</strain>
    </source>
</reference>
<dbReference type="SUPFAM" id="SSF55681">
    <property type="entry name" value="Class II aaRS and biotin synthetases"/>
    <property type="match status" value="1"/>
</dbReference>
<organism evidence="3 4">
    <name type="scientific">Algoriphagus aquatilis</name>
    <dbReference type="NCBI Taxonomy" id="490186"/>
    <lineage>
        <taxon>Bacteria</taxon>
        <taxon>Pseudomonadati</taxon>
        <taxon>Bacteroidota</taxon>
        <taxon>Cytophagia</taxon>
        <taxon>Cytophagales</taxon>
        <taxon>Cyclobacteriaceae</taxon>
        <taxon>Algoriphagus</taxon>
    </lineage>
</organism>
<dbReference type="InterPro" id="IPR004408">
    <property type="entry name" value="Biotin_CoA_COase_ligase"/>
</dbReference>
<sequence>MYKILANTIFLGKDVLFLPECHSTNDIALQQIRQGKAREGSIVICEHQTQGRGQRGNSWETTGGMNLTFSLVLQPAFLDLSEQFYLNMMVSNGIRNLLQQYIPDLKVKWPNDLVVPGVGKLGGILIENVVSSGGWEHAVVGIGLNVNQNSFSVSSACSLASVTGSQFDLQEIFRLLIVYLEQSYLALKKNKLMEIKMEYLQHLYLMGQWVQFSASGAPFKGKIIGIDPSGSLMIELEGGKIKAFGLKEITFPKF</sequence>
<evidence type="ECO:0000313" key="3">
    <source>
        <dbReference type="EMBL" id="MFC5192523.1"/>
    </source>
</evidence>
<dbReference type="EMBL" id="JBHSKS010000009">
    <property type="protein sequence ID" value="MFC5192523.1"/>
    <property type="molecule type" value="Genomic_DNA"/>
</dbReference>
<accession>A0ABW0BXZ7</accession>